<proteinExistence type="predicted"/>
<dbReference type="InterPro" id="IPR001343">
    <property type="entry name" value="Hemolysn_Ca-bd"/>
</dbReference>
<evidence type="ECO:0000256" key="8">
    <source>
        <dbReference type="ARBA" id="ARBA00023136"/>
    </source>
</evidence>
<gene>
    <name evidence="10" type="ORF">EOE48_02015</name>
</gene>
<feature type="region of interest" description="Disordered" evidence="9">
    <location>
        <begin position="597"/>
        <end position="639"/>
    </location>
</feature>
<keyword evidence="3" id="KW-0964">Secreted</keyword>
<dbReference type="PANTHER" id="PTHR38340">
    <property type="entry name" value="S-LAYER PROTEIN"/>
    <property type="match status" value="1"/>
</dbReference>
<name>A0A3S2XSG4_9HYPH</name>
<evidence type="ECO:0000256" key="4">
    <source>
        <dbReference type="ARBA" id="ARBA00022656"/>
    </source>
</evidence>
<protein>
    <recommendedName>
        <fullName evidence="12">Calcium-binding protein</fullName>
    </recommendedName>
</protein>
<dbReference type="GO" id="GO:0005576">
    <property type="term" value="C:extracellular region"/>
    <property type="evidence" value="ECO:0007669"/>
    <property type="project" value="UniProtKB-SubCell"/>
</dbReference>
<evidence type="ECO:0000256" key="3">
    <source>
        <dbReference type="ARBA" id="ARBA00022525"/>
    </source>
</evidence>
<evidence type="ECO:0000256" key="6">
    <source>
        <dbReference type="ARBA" id="ARBA00022737"/>
    </source>
</evidence>
<dbReference type="PANTHER" id="PTHR38340:SF1">
    <property type="entry name" value="S-LAYER PROTEIN"/>
    <property type="match status" value="1"/>
</dbReference>
<keyword evidence="11" id="KW-1185">Reference proteome</keyword>
<dbReference type="PROSITE" id="PS00330">
    <property type="entry name" value="HEMOLYSIN_CALCIUM"/>
    <property type="match status" value="2"/>
</dbReference>
<keyword evidence="8" id="KW-0472">Membrane</keyword>
<dbReference type="EMBL" id="SACP01000001">
    <property type="protein sequence ID" value="RVU21846.1"/>
    <property type="molecule type" value="Genomic_DNA"/>
</dbReference>
<dbReference type="GO" id="GO:0005509">
    <property type="term" value="F:calcium ion binding"/>
    <property type="evidence" value="ECO:0007669"/>
    <property type="project" value="InterPro"/>
</dbReference>
<dbReference type="Gene3D" id="2.150.10.10">
    <property type="entry name" value="Serralysin-like metalloprotease, C-terminal"/>
    <property type="match status" value="2"/>
</dbReference>
<evidence type="ECO:0000256" key="1">
    <source>
        <dbReference type="ARBA" id="ARBA00004370"/>
    </source>
</evidence>
<evidence type="ECO:0000256" key="7">
    <source>
        <dbReference type="ARBA" id="ARBA00023026"/>
    </source>
</evidence>
<reference evidence="10 11" key="1">
    <citation type="submission" date="2019-01" db="EMBL/GenBank/DDBJ databases">
        <authorList>
            <person name="Chen W.-M."/>
        </authorList>
    </citation>
    <scope>NUCLEOTIDE SEQUENCE [LARGE SCALE GENOMIC DNA]</scope>
    <source>
        <strain evidence="10 11">TER-1</strain>
    </source>
</reference>
<keyword evidence="5" id="KW-0732">Signal</keyword>
<comment type="subcellular location">
    <subcellularLocation>
        <location evidence="1">Membrane</location>
    </subcellularLocation>
    <subcellularLocation>
        <location evidence="2">Secreted</location>
    </subcellularLocation>
</comment>
<dbReference type="InterPro" id="IPR003995">
    <property type="entry name" value="RTX_toxin_determinant-A"/>
</dbReference>
<feature type="compositionally biased region" description="Acidic residues" evidence="9">
    <location>
        <begin position="623"/>
        <end position="637"/>
    </location>
</feature>
<feature type="compositionally biased region" description="Gly residues" evidence="9">
    <location>
        <begin position="597"/>
        <end position="609"/>
    </location>
</feature>
<keyword evidence="6" id="KW-0677">Repeat</keyword>
<evidence type="ECO:0000256" key="5">
    <source>
        <dbReference type="ARBA" id="ARBA00022729"/>
    </source>
</evidence>
<dbReference type="NCBIfam" id="TIGR02601">
    <property type="entry name" value="autotrns_rpt"/>
    <property type="match status" value="1"/>
</dbReference>
<dbReference type="AlphaFoldDB" id="A0A3S2XSG4"/>
<dbReference type="PRINTS" id="PR01488">
    <property type="entry name" value="RTXTOXINA"/>
</dbReference>
<dbReference type="GO" id="GO:0016020">
    <property type="term" value="C:membrane"/>
    <property type="evidence" value="ECO:0007669"/>
    <property type="project" value="UniProtKB-SubCell"/>
</dbReference>
<evidence type="ECO:0000256" key="2">
    <source>
        <dbReference type="ARBA" id="ARBA00004613"/>
    </source>
</evidence>
<dbReference type="InterPro" id="IPR018511">
    <property type="entry name" value="Hemolysin-typ_Ca-bd_CS"/>
</dbReference>
<dbReference type="GO" id="GO:0090729">
    <property type="term" value="F:toxin activity"/>
    <property type="evidence" value="ECO:0007669"/>
    <property type="project" value="UniProtKB-KW"/>
</dbReference>
<sequence>MSIGSETPASSSAIGNQLSAFALAAAELVHANRQTAYDYDKTLGIANTPPNIGFGTDGQFMSYVDCSTWVNYALSSVSPIHAAVISAERDDPIFNQTVHPYGSGALSLQQSLEPWPQAYVHTHFFETLANTANGFSQVTEIGKLRAGDILAWALGIYTDPGKTDAHTTESLTKPNDTGHVMVVSGDAVLYKAAGADALDANLMTGLGSDASGRSYAIYLLPVVDSSDVPHARLGSDPSYGQDFADSRDYVLPETAPATAKTGGLGTGAIYFSVDETGTIQQFRFDANRYDSWNTVSAGGTTPALTVAAAHLEDSITLPGAVNGHGANLVVDLLPNASPTLDSDVSYNLTPLTITGAGGLELTGSGTLTLTGDNSYAGGTWLNGSATLVLGSATGAGTGAITFGTGAQTLEIGAGALPENRIRGFGLWDGIDLQDVAYGDGTLTYDAAAGRLSLTQDGAVAASLAIDAAPVGTRFVTARDGDGSTLVQVQQVATVTDDAAGRTIDLLDAGGLSDGLATGGSDLVRYGGAGTIDLPDGIESALLTGDSDSGANGNGADNRLTGNAGTNTLAGAGGADVLFGNAGNDLVLGQDGNDFLGTGSGNDFGSGGWGNDEVHGEEGNDLLFGDDDNDGVYGEDGDDRVYGGTGNDYLTGDAGNDLVRGETGEDRLFGGEGGDDLSGGAGADTIEGGDGADLLFGNSGDDVLTGGAGADIFGFGRGDGRDRILDFVPGGSEADVIAFNGGVFADFAAVQAASRQEGADVVIAYGGGDALTLQGVQLGALSAANFVLA</sequence>
<organism evidence="10 11">
    <name type="scientific">Methylobacterium oryzihabitans</name>
    <dbReference type="NCBI Taxonomy" id="2499852"/>
    <lineage>
        <taxon>Bacteria</taxon>
        <taxon>Pseudomonadati</taxon>
        <taxon>Pseudomonadota</taxon>
        <taxon>Alphaproteobacteria</taxon>
        <taxon>Hyphomicrobiales</taxon>
        <taxon>Methylobacteriaceae</taxon>
        <taxon>Methylobacterium</taxon>
    </lineage>
</organism>
<dbReference type="Proteomes" id="UP000286997">
    <property type="component" value="Unassembled WGS sequence"/>
</dbReference>
<dbReference type="Pfam" id="PF00353">
    <property type="entry name" value="HemolysinCabind"/>
    <property type="match status" value="3"/>
</dbReference>
<dbReference type="PRINTS" id="PR00313">
    <property type="entry name" value="CABNDNGRPT"/>
</dbReference>
<keyword evidence="4" id="KW-0800">Toxin</keyword>
<keyword evidence="7" id="KW-0843">Virulence</keyword>
<comment type="caution">
    <text evidence="10">The sequence shown here is derived from an EMBL/GenBank/DDBJ whole genome shotgun (WGS) entry which is preliminary data.</text>
</comment>
<evidence type="ECO:0008006" key="12">
    <source>
        <dbReference type="Google" id="ProtNLM"/>
    </source>
</evidence>
<dbReference type="InterPro" id="IPR013425">
    <property type="entry name" value="Autotrns_rpt"/>
</dbReference>
<accession>A0A3S2XSG4</accession>
<evidence type="ECO:0000313" key="11">
    <source>
        <dbReference type="Proteomes" id="UP000286997"/>
    </source>
</evidence>
<evidence type="ECO:0000313" key="10">
    <source>
        <dbReference type="EMBL" id="RVU21846.1"/>
    </source>
</evidence>
<evidence type="ECO:0000256" key="9">
    <source>
        <dbReference type="SAM" id="MobiDB-lite"/>
    </source>
</evidence>
<dbReference type="InterPro" id="IPR011049">
    <property type="entry name" value="Serralysin-like_metalloprot_C"/>
</dbReference>
<dbReference type="InterPro" id="IPR050557">
    <property type="entry name" value="RTX_toxin/Mannuronan_C5-epim"/>
</dbReference>
<dbReference type="OrthoDB" id="8229716at2"/>
<dbReference type="SUPFAM" id="SSF51120">
    <property type="entry name" value="beta-Roll"/>
    <property type="match status" value="2"/>
</dbReference>